<feature type="compositionally biased region" description="Basic and acidic residues" evidence="1">
    <location>
        <begin position="183"/>
        <end position="195"/>
    </location>
</feature>
<protein>
    <submittedName>
        <fullName evidence="2">E3 ubiquitin-protein ligase RNF169</fullName>
    </submittedName>
</protein>
<sequence>MDTKGSSWSKQTSGQLILRRIPAALGSSPGSASFSPLRTTMDRHYKWTAVLLPDPSRPRLILRRTPAPPSQSGSSPGSPGTAASGSNTSSSRTPFRVVCSSSPGSHLGPPAGPAPEPKWKKNLRLLMKRRDQAGSRGSRRGAVDEGKPSPPVPEEGWSLVPCAHPTRIVLQWPQRFGSSPRPEPPREPLPMRKVPEQQWMKSARILMKRSQVGSRWRKRGAEAAGMSAGNGAAKRFCPST</sequence>
<evidence type="ECO:0000256" key="1">
    <source>
        <dbReference type="SAM" id="MobiDB-lite"/>
    </source>
</evidence>
<feature type="compositionally biased region" description="Low complexity" evidence="1">
    <location>
        <begin position="22"/>
        <end position="37"/>
    </location>
</feature>
<name>A0AAD9BGI0_DISEL</name>
<keyword evidence="3" id="KW-1185">Reference proteome</keyword>
<reference evidence="2" key="1">
    <citation type="submission" date="2023-04" db="EMBL/GenBank/DDBJ databases">
        <title>Chromosome-level genome of Chaenocephalus aceratus.</title>
        <authorList>
            <person name="Park H."/>
        </authorList>
    </citation>
    <scope>NUCLEOTIDE SEQUENCE</scope>
    <source>
        <strain evidence="2">DE</strain>
        <tissue evidence="2">Muscle</tissue>
    </source>
</reference>
<proteinExistence type="predicted"/>
<gene>
    <name evidence="2" type="ORF">KUDE01_024774</name>
</gene>
<feature type="region of interest" description="Disordered" evidence="1">
    <location>
        <begin position="1"/>
        <end position="37"/>
    </location>
</feature>
<dbReference type="AlphaFoldDB" id="A0AAD9BGI0"/>
<evidence type="ECO:0000313" key="2">
    <source>
        <dbReference type="EMBL" id="KAK1881609.1"/>
    </source>
</evidence>
<feature type="compositionally biased region" description="Polar residues" evidence="1">
    <location>
        <begin position="1"/>
        <end position="15"/>
    </location>
</feature>
<dbReference type="EMBL" id="JASDAP010000024">
    <property type="protein sequence ID" value="KAK1881609.1"/>
    <property type="molecule type" value="Genomic_DNA"/>
</dbReference>
<evidence type="ECO:0000313" key="3">
    <source>
        <dbReference type="Proteomes" id="UP001228049"/>
    </source>
</evidence>
<accession>A0AAD9BGI0</accession>
<comment type="caution">
    <text evidence="2">The sequence shown here is derived from an EMBL/GenBank/DDBJ whole genome shotgun (WGS) entry which is preliminary data.</text>
</comment>
<feature type="region of interest" description="Disordered" evidence="1">
    <location>
        <begin position="210"/>
        <end position="240"/>
    </location>
</feature>
<feature type="region of interest" description="Disordered" evidence="1">
    <location>
        <begin position="174"/>
        <end position="198"/>
    </location>
</feature>
<organism evidence="2 3">
    <name type="scientific">Dissostichus eleginoides</name>
    <name type="common">Patagonian toothfish</name>
    <name type="synonym">Dissostichus amissus</name>
    <dbReference type="NCBI Taxonomy" id="100907"/>
    <lineage>
        <taxon>Eukaryota</taxon>
        <taxon>Metazoa</taxon>
        <taxon>Chordata</taxon>
        <taxon>Craniata</taxon>
        <taxon>Vertebrata</taxon>
        <taxon>Euteleostomi</taxon>
        <taxon>Actinopterygii</taxon>
        <taxon>Neopterygii</taxon>
        <taxon>Teleostei</taxon>
        <taxon>Neoteleostei</taxon>
        <taxon>Acanthomorphata</taxon>
        <taxon>Eupercaria</taxon>
        <taxon>Perciformes</taxon>
        <taxon>Notothenioidei</taxon>
        <taxon>Nototheniidae</taxon>
        <taxon>Dissostichus</taxon>
    </lineage>
</organism>
<feature type="region of interest" description="Disordered" evidence="1">
    <location>
        <begin position="58"/>
        <end position="118"/>
    </location>
</feature>
<feature type="region of interest" description="Disordered" evidence="1">
    <location>
        <begin position="130"/>
        <end position="157"/>
    </location>
</feature>
<feature type="compositionally biased region" description="Low complexity" evidence="1">
    <location>
        <begin position="70"/>
        <end position="94"/>
    </location>
</feature>
<dbReference type="Proteomes" id="UP001228049">
    <property type="component" value="Unassembled WGS sequence"/>
</dbReference>